<feature type="transmembrane region" description="Helical" evidence="1">
    <location>
        <begin position="156"/>
        <end position="175"/>
    </location>
</feature>
<feature type="transmembrane region" description="Helical" evidence="1">
    <location>
        <begin position="59"/>
        <end position="79"/>
    </location>
</feature>
<accession>A0ABP6WEC0</accession>
<sequence>MHGRPGSYADEVPGLRTLRGAAPVPTGGRVRVVRAAVLGGTSLMLATGAHVLGGGSLPGPGVLLVASVLLGLLAALLTARRLRLPLLVGLLGAEQLALHELFRLAGVARACAPGALPPSTYATHGTHAAHAAHAAVGSTVPTCAAGDMVMASGAPAWVMTALHVVAVLATAWLLARGEAWLWRTVQRVVIAAGLALGHPAPRGSGDGQPVGRVPAVCRAALRSAAAPRGPPLLPAA</sequence>
<comment type="caution">
    <text evidence="2">The sequence shown here is derived from an EMBL/GenBank/DDBJ whole genome shotgun (WGS) entry which is preliminary data.</text>
</comment>
<keyword evidence="1" id="KW-0472">Membrane</keyword>
<evidence type="ECO:0000313" key="2">
    <source>
        <dbReference type="EMBL" id="GAA3550597.1"/>
    </source>
</evidence>
<evidence type="ECO:0000313" key="3">
    <source>
        <dbReference type="Proteomes" id="UP001500767"/>
    </source>
</evidence>
<evidence type="ECO:0000256" key="1">
    <source>
        <dbReference type="SAM" id="Phobius"/>
    </source>
</evidence>
<protein>
    <recommendedName>
        <fullName evidence="4">Integral membrane protein</fullName>
    </recommendedName>
</protein>
<keyword evidence="1" id="KW-1133">Transmembrane helix</keyword>
<keyword evidence="1" id="KW-0812">Transmembrane</keyword>
<name>A0ABP6WEC0_9ACTN</name>
<proteinExistence type="predicted"/>
<reference evidence="3" key="1">
    <citation type="journal article" date="2019" name="Int. J. Syst. Evol. Microbiol.">
        <title>The Global Catalogue of Microorganisms (GCM) 10K type strain sequencing project: providing services to taxonomists for standard genome sequencing and annotation.</title>
        <authorList>
            <consortium name="The Broad Institute Genomics Platform"/>
            <consortium name="The Broad Institute Genome Sequencing Center for Infectious Disease"/>
            <person name="Wu L."/>
            <person name="Ma J."/>
        </authorList>
    </citation>
    <scope>NUCLEOTIDE SEQUENCE [LARGE SCALE GENOMIC DNA]</scope>
    <source>
        <strain evidence="3">JCM 16540</strain>
    </source>
</reference>
<gene>
    <name evidence="2" type="ORF">GCM10022197_01840</name>
</gene>
<dbReference type="EMBL" id="BAAAYR010000001">
    <property type="protein sequence ID" value="GAA3550597.1"/>
    <property type="molecule type" value="Genomic_DNA"/>
</dbReference>
<dbReference type="Proteomes" id="UP001500767">
    <property type="component" value="Unassembled WGS sequence"/>
</dbReference>
<keyword evidence="3" id="KW-1185">Reference proteome</keyword>
<organism evidence="2 3">
    <name type="scientific">Microlunatus spumicola</name>
    <dbReference type="NCBI Taxonomy" id="81499"/>
    <lineage>
        <taxon>Bacteria</taxon>
        <taxon>Bacillati</taxon>
        <taxon>Actinomycetota</taxon>
        <taxon>Actinomycetes</taxon>
        <taxon>Propionibacteriales</taxon>
        <taxon>Propionibacteriaceae</taxon>
        <taxon>Microlunatus</taxon>
    </lineage>
</organism>
<evidence type="ECO:0008006" key="4">
    <source>
        <dbReference type="Google" id="ProtNLM"/>
    </source>
</evidence>
<feature type="transmembrane region" description="Helical" evidence="1">
    <location>
        <begin position="32"/>
        <end position="53"/>
    </location>
</feature>